<dbReference type="GO" id="GO:0003700">
    <property type="term" value="F:DNA-binding transcription factor activity"/>
    <property type="evidence" value="ECO:0007669"/>
    <property type="project" value="InterPro"/>
</dbReference>
<evidence type="ECO:0000256" key="2">
    <source>
        <dbReference type="ARBA" id="ARBA00023125"/>
    </source>
</evidence>
<keyword evidence="2" id="KW-0238">DNA-binding</keyword>
<dbReference type="PROSITE" id="PS01124">
    <property type="entry name" value="HTH_ARAC_FAMILY_2"/>
    <property type="match status" value="2"/>
</dbReference>
<reference evidence="5 6" key="1">
    <citation type="submission" date="2019-01" db="EMBL/GenBank/DDBJ databases">
        <authorList>
            <person name="Le T.S."/>
            <person name="Kurtboke I."/>
        </authorList>
    </citation>
    <scope>NUCLEOTIDE SEQUENCE [LARGE SCALE GENOMIC DNA]</scope>
</reference>
<keyword evidence="1" id="KW-0805">Transcription regulation</keyword>
<name>A0A513PW52_9CAUD</name>
<dbReference type="GO" id="GO:0043565">
    <property type="term" value="F:sequence-specific DNA binding"/>
    <property type="evidence" value="ECO:0007669"/>
    <property type="project" value="InterPro"/>
</dbReference>
<protein>
    <recommendedName>
        <fullName evidence="4">HTH araC/xylS-type domain-containing protein</fullName>
    </recommendedName>
</protein>
<dbReference type="PANTHER" id="PTHR43280:SF2">
    <property type="entry name" value="HTH-TYPE TRANSCRIPTIONAL REGULATOR EXSA"/>
    <property type="match status" value="1"/>
</dbReference>
<dbReference type="PANTHER" id="PTHR43280">
    <property type="entry name" value="ARAC-FAMILY TRANSCRIPTIONAL REGULATOR"/>
    <property type="match status" value="1"/>
</dbReference>
<keyword evidence="3" id="KW-0804">Transcription</keyword>
<feature type="domain" description="HTH araC/xylS-type" evidence="4">
    <location>
        <begin position="29"/>
        <end position="108"/>
    </location>
</feature>
<evidence type="ECO:0000256" key="1">
    <source>
        <dbReference type="ARBA" id="ARBA00023015"/>
    </source>
</evidence>
<dbReference type="InterPro" id="IPR018060">
    <property type="entry name" value="HTH_AraC"/>
</dbReference>
<dbReference type="Pfam" id="PF12833">
    <property type="entry name" value="HTH_18"/>
    <property type="match status" value="2"/>
</dbReference>
<dbReference type="Proteomes" id="UP000320660">
    <property type="component" value="Segment"/>
</dbReference>
<evidence type="ECO:0000259" key="4">
    <source>
        <dbReference type="PROSITE" id="PS01124"/>
    </source>
</evidence>
<dbReference type="SMART" id="SM00342">
    <property type="entry name" value="HTH_ARAC"/>
    <property type="match status" value="2"/>
</dbReference>
<dbReference type="PROSITE" id="PS00041">
    <property type="entry name" value="HTH_ARAC_FAMILY_1"/>
    <property type="match status" value="1"/>
</dbReference>
<proteinExistence type="predicted"/>
<dbReference type="EMBL" id="MK368614">
    <property type="protein sequence ID" value="QAU04163.1"/>
    <property type="molecule type" value="Genomic_DNA"/>
</dbReference>
<sequence>MFDKKSRELKKLKDAAKKYCLETDATELVLKKTGFSRTKVLKMLRDANEGSLYDYITLLRMLEAKKLIDTTDLEITAISRAVGYTKPKSLRENFVKLFGITPVDYRHRPKTEDHAWKLFKKHPKLTVQRQTYLLDYVKKHYNDPEVSVHVLADRFRLTHQEIELIIKHHTGEDFKTHLLNFRLNQAHGRLPNHLKPIKELALKLGFRDFNYFVVKFENKYGMGPKRFRQLSRL</sequence>
<organism evidence="5 6">
    <name type="scientific">Vibrio phage 2 TSL-2019</name>
    <dbReference type="NCBI Taxonomy" id="2508172"/>
    <lineage>
        <taxon>Viruses</taxon>
        <taxon>Duplodnaviria</taxon>
        <taxon>Heunggongvirae</taxon>
        <taxon>Uroviricota</taxon>
        <taxon>Caudoviricetes</taxon>
        <taxon>Chimalliviridae</taxon>
        <taxon>Gorgonvirinae</taxon>
        <taxon>Aphroditevirus</taxon>
        <taxon>Aphroditevirus av2TSL2019</taxon>
    </lineage>
</organism>
<evidence type="ECO:0000256" key="3">
    <source>
        <dbReference type="ARBA" id="ARBA00023163"/>
    </source>
</evidence>
<dbReference type="InterPro" id="IPR018062">
    <property type="entry name" value="HTH_AraC-typ_CS"/>
</dbReference>
<feature type="domain" description="HTH araC/xylS-type" evidence="4">
    <location>
        <begin position="131"/>
        <end position="230"/>
    </location>
</feature>
<dbReference type="GeneID" id="55613376"/>
<keyword evidence="6" id="KW-1185">Reference proteome</keyword>
<dbReference type="InterPro" id="IPR009057">
    <property type="entry name" value="Homeodomain-like_sf"/>
</dbReference>
<accession>A0A513PW52</accession>
<dbReference type="Gene3D" id="1.10.10.60">
    <property type="entry name" value="Homeodomain-like"/>
    <property type="match status" value="2"/>
</dbReference>
<dbReference type="KEGG" id="vg:55613376"/>
<dbReference type="SUPFAM" id="SSF46689">
    <property type="entry name" value="Homeodomain-like"/>
    <property type="match status" value="2"/>
</dbReference>
<dbReference type="RefSeq" id="YP_009843110.1">
    <property type="nucleotide sequence ID" value="NC_048747.1"/>
</dbReference>
<evidence type="ECO:0000313" key="6">
    <source>
        <dbReference type="Proteomes" id="UP000320660"/>
    </source>
</evidence>
<evidence type="ECO:0000313" key="5">
    <source>
        <dbReference type="EMBL" id="QAU04163.1"/>
    </source>
</evidence>